<keyword evidence="3" id="KW-0963">Cytoplasm</keyword>
<dbReference type="Gene3D" id="1.20.5.520">
    <property type="entry name" value="Single helix bin"/>
    <property type="match status" value="2"/>
</dbReference>
<keyword evidence="5" id="KW-1185">Reference proteome</keyword>
<dbReference type="PANTHER" id="PTHR20940">
    <property type="entry name" value="TETRA THYMOSIN"/>
    <property type="match status" value="1"/>
</dbReference>
<dbReference type="InterPro" id="IPR001152">
    <property type="entry name" value="Beta-thymosin"/>
</dbReference>
<dbReference type="OMA" id="PDKEAIQ"/>
<dbReference type="GO" id="GO:0005829">
    <property type="term" value="C:cytosol"/>
    <property type="evidence" value="ECO:0007669"/>
    <property type="project" value="TreeGrafter"/>
</dbReference>
<keyword evidence="4" id="KW-0206">Cytoskeleton</keyword>
<dbReference type="STRING" id="121845.A0A1S3DTB0"/>
<dbReference type="GO" id="GO:0003785">
    <property type="term" value="F:actin monomer binding"/>
    <property type="evidence" value="ECO:0007669"/>
    <property type="project" value="InterPro"/>
</dbReference>
<gene>
    <name evidence="6" type="primary">LOC103524327</name>
</gene>
<protein>
    <submittedName>
        <fullName evidence="6">Thymosin beta-like</fullName>
    </submittedName>
</protein>
<dbReference type="KEGG" id="dci:103524327"/>
<dbReference type="Proteomes" id="UP000079169">
    <property type="component" value="Unplaced"/>
</dbReference>
<comment type="subcellular location">
    <subcellularLocation>
        <location evidence="1">Cytoplasm</location>
        <location evidence="1">Cytoskeleton</location>
    </subcellularLocation>
</comment>
<evidence type="ECO:0000256" key="1">
    <source>
        <dbReference type="ARBA" id="ARBA00004245"/>
    </source>
</evidence>
<proteinExistence type="inferred from homology"/>
<organism evidence="5 6">
    <name type="scientific">Diaphorina citri</name>
    <name type="common">Asian citrus psyllid</name>
    <dbReference type="NCBI Taxonomy" id="121845"/>
    <lineage>
        <taxon>Eukaryota</taxon>
        <taxon>Metazoa</taxon>
        <taxon>Ecdysozoa</taxon>
        <taxon>Arthropoda</taxon>
        <taxon>Hexapoda</taxon>
        <taxon>Insecta</taxon>
        <taxon>Pterygota</taxon>
        <taxon>Neoptera</taxon>
        <taxon>Paraneoptera</taxon>
        <taxon>Hemiptera</taxon>
        <taxon>Sternorrhyncha</taxon>
        <taxon>Psylloidea</taxon>
        <taxon>Psyllidae</taxon>
        <taxon>Diaphorininae</taxon>
        <taxon>Diaphorina</taxon>
    </lineage>
</organism>
<dbReference type="PaxDb" id="121845-A0A1S3DTB0"/>
<name>A0A1S3DTB0_DIACI</name>
<evidence type="ECO:0000313" key="6">
    <source>
        <dbReference type="RefSeq" id="XP_008487563.1"/>
    </source>
</evidence>
<evidence type="ECO:0000313" key="5">
    <source>
        <dbReference type="Proteomes" id="UP000079169"/>
    </source>
</evidence>
<dbReference type="SMART" id="SM00152">
    <property type="entry name" value="THY"/>
    <property type="match status" value="2"/>
</dbReference>
<dbReference type="PANTHER" id="PTHR20940:SF1">
    <property type="entry name" value="CIBOULOT, ISOFORM A"/>
    <property type="match status" value="1"/>
</dbReference>
<comment type="similarity">
    <text evidence="2">Belongs to the thymosin beta family.</text>
</comment>
<dbReference type="AlphaFoldDB" id="A0A1S3DTB0"/>
<reference evidence="6" key="1">
    <citation type="submission" date="2025-08" db="UniProtKB">
        <authorList>
            <consortium name="RefSeq"/>
        </authorList>
    </citation>
    <scope>IDENTIFICATION</scope>
</reference>
<dbReference type="InterPro" id="IPR038386">
    <property type="entry name" value="Beta-thymosin_sf"/>
</dbReference>
<evidence type="ECO:0000256" key="3">
    <source>
        <dbReference type="ARBA" id="ARBA00022490"/>
    </source>
</evidence>
<dbReference type="Pfam" id="PF01290">
    <property type="entry name" value="Thymosin"/>
    <property type="match status" value="2"/>
</dbReference>
<evidence type="ECO:0000256" key="2">
    <source>
        <dbReference type="ARBA" id="ARBA00009511"/>
    </source>
</evidence>
<dbReference type="GO" id="GO:0005856">
    <property type="term" value="C:cytoskeleton"/>
    <property type="evidence" value="ECO:0007669"/>
    <property type="project" value="UniProtKB-SubCell"/>
</dbReference>
<dbReference type="GeneID" id="103524327"/>
<dbReference type="RefSeq" id="XP_008487563.1">
    <property type="nucleotide sequence ID" value="XM_008489341.3"/>
</dbReference>
<sequence length="85" mass="9660">MAAPALKDLPKVAEDLKSQLETFDSSKKLNNTETLEKNVLPTKEDVLQERQHNDLIHSVENFNADKLKRINTCEKIILPNAQGLY</sequence>
<accession>A0A1S3DTB0</accession>
<dbReference type="GO" id="GO:0007015">
    <property type="term" value="P:actin filament organization"/>
    <property type="evidence" value="ECO:0007669"/>
    <property type="project" value="InterPro"/>
</dbReference>
<evidence type="ECO:0000256" key="4">
    <source>
        <dbReference type="ARBA" id="ARBA00023212"/>
    </source>
</evidence>